<dbReference type="SUPFAM" id="SSF46579">
    <property type="entry name" value="Prefoldin"/>
    <property type="match status" value="1"/>
</dbReference>
<dbReference type="RefSeq" id="XP_044548833.1">
    <property type="nucleotide sequence ID" value="XM_044694136.1"/>
</dbReference>
<dbReference type="Gene3D" id="1.10.287.370">
    <property type="match status" value="1"/>
</dbReference>
<feature type="coiled-coil region" evidence="4">
    <location>
        <begin position="144"/>
        <end position="171"/>
    </location>
</feature>
<feature type="compositionally biased region" description="Polar residues" evidence="5">
    <location>
        <begin position="303"/>
        <end position="315"/>
    </location>
</feature>
<feature type="region of interest" description="Disordered" evidence="5">
    <location>
        <begin position="302"/>
        <end position="331"/>
    </location>
</feature>
<dbReference type="PANTHER" id="PTHR15111:SF0">
    <property type="entry name" value="UNCONVENTIONAL PREFOLDIN RPB5 INTERACTOR 1"/>
    <property type="match status" value="1"/>
</dbReference>
<dbReference type="GO" id="GO:0000122">
    <property type="term" value="P:negative regulation of transcription by RNA polymerase II"/>
    <property type="evidence" value="ECO:0007669"/>
    <property type="project" value="TreeGrafter"/>
</dbReference>
<dbReference type="AlphaFoldDB" id="A0AA88GQ82"/>
<sequence length="331" mass="38812">MSHQDRESFGRQFTELVVRHRQNIQQYEKTLEEYKTLFDTLIYIPQKLQHQCMLPIGSHGLAFMPGQLIQTNEVTVALGENYFIKTSAHHARQILKRRIERVLHALENERKLLHAVYEGMGLGKHSHILKPKQNKVDLRDVSEAEKIEEMIREMESQIPDELKDLRELEESEEMIFEYNSRKKDRDELHYRRKTTPKDEEDLEKILNELEREEIMENKMQHLNLHEEDEKEEPQSRQIHTFGEEDKKLQQDILKYFHRTPTASTEQQQPKASQNTPSSAKPSSASSSTFNVVERDVVGFAPKSMTSGASNASQDQAPKKVSKFKQRMMENK</sequence>
<dbReference type="Pfam" id="PF02996">
    <property type="entry name" value="Prefoldin"/>
    <property type="match status" value="1"/>
</dbReference>
<evidence type="ECO:0000256" key="3">
    <source>
        <dbReference type="ARBA" id="ARBA00038295"/>
    </source>
</evidence>
<dbReference type="GO" id="GO:0005634">
    <property type="term" value="C:nucleus"/>
    <property type="evidence" value="ECO:0007669"/>
    <property type="project" value="UniProtKB-SubCell"/>
</dbReference>
<gene>
    <name evidence="6" type="ORF">C9374_004491</name>
</gene>
<accession>A0AA88GQ82</accession>
<name>A0AA88GQ82_NAELO</name>
<dbReference type="GO" id="GO:0003714">
    <property type="term" value="F:transcription corepressor activity"/>
    <property type="evidence" value="ECO:0007669"/>
    <property type="project" value="TreeGrafter"/>
</dbReference>
<evidence type="ECO:0000256" key="1">
    <source>
        <dbReference type="ARBA" id="ARBA00004123"/>
    </source>
</evidence>
<dbReference type="Proteomes" id="UP000816034">
    <property type="component" value="Unassembled WGS sequence"/>
</dbReference>
<comment type="caution">
    <text evidence="6">The sequence shown here is derived from an EMBL/GenBank/DDBJ whole genome shotgun (WGS) entry which is preliminary data.</text>
</comment>
<dbReference type="PANTHER" id="PTHR15111">
    <property type="entry name" value="RNA POLYMERASE II SUBUNIT 5-MEDIATING PROTEIN NNX3"/>
    <property type="match status" value="1"/>
</dbReference>
<feature type="region of interest" description="Disordered" evidence="5">
    <location>
        <begin position="246"/>
        <end position="290"/>
    </location>
</feature>
<proteinExistence type="inferred from homology"/>
<feature type="compositionally biased region" description="Low complexity" evidence="5">
    <location>
        <begin position="276"/>
        <end position="287"/>
    </location>
</feature>
<keyword evidence="4" id="KW-0175">Coiled coil</keyword>
<comment type="similarity">
    <text evidence="3">Belongs to the RNA polymerase II subunit 5-mediating protein family.</text>
</comment>
<feature type="compositionally biased region" description="Polar residues" evidence="5">
    <location>
        <begin position="260"/>
        <end position="275"/>
    </location>
</feature>
<dbReference type="CDD" id="cd23159">
    <property type="entry name" value="Prefoldin_URI1"/>
    <property type="match status" value="1"/>
</dbReference>
<evidence type="ECO:0000256" key="4">
    <source>
        <dbReference type="SAM" id="Coils"/>
    </source>
</evidence>
<dbReference type="InterPro" id="IPR009053">
    <property type="entry name" value="Prefoldin"/>
</dbReference>
<organism evidence="6 7">
    <name type="scientific">Naegleria lovaniensis</name>
    <name type="common">Amoeba</name>
    <dbReference type="NCBI Taxonomy" id="51637"/>
    <lineage>
        <taxon>Eukaryota</taxon>
        <taxon>Discoba</taxon>
        <taxon>Heterolobosea</taxon>
        <taxon>Tetramitia</taxon>
        <taxon>Eutetramitia</taxon>
        <taxon>Vahlkampfiidae</taxon>
        <taxon>Naegleria</taxon>
    </lineage>
</organism>
<dbReference type="InterPro" id="IPR052255">
    <property type="entry name" value="RNA_pol_II_subunit5-mediator"/>
</dbReference>
<dbReference type="GO" id="GO:0019212">
    <property type="term" value="F:phosphatase inhibitor activity"/>
    <property type="evidence" value="ECO:0007669"/>
    <property type="project" value="TreeGrafter"/>
</dbReference>
<evidence type="ECO:0000256" key="2">
    <source>
        <dbReference type="ARBA" id="ARBA00023242"/>
    </source>
</evidence>
<evidence type="ECO:0000256" key="5">
    <source>
        <dbReference type="SAM" id="MobiDB-lite"/>
    </source>
</evidence>
<dbReference type="InterPro" id="IPR004127">
    <property type="entry name" value="Prefoldin_subunit_alpha"/>
</dbReference>
<protein>
    <submittedName>
        <fullName evidence="6">Uncharacterized protein</fullName>
    </submittedName>
</protein>
<evidence type="ECO:0000313" key="6">
    <source>
        <dbReference type="EMBL" id="KAG2383154.1"/>
    </source>
</evidence>
<dbReference type="GO" id="GO:0003682">
    <property type="term" value="F:chromatin binding"/>
    <property type="evidence" value="ECO:0007669"/>
    <property type="project" value="TreeGrafter"/>
</dbReference>
<dbReference type="EMBL" id="PYSW02000021">
    <property type="protein sequence ID" value="KAG2383154.1"/>
    <property type="molecule type" value="Genomic_DNA"/>
</dbReference>
<dbReference type="GeneID" id="68096946"/>
<evidence type="ECO:0000313" key="7">
    <source>
        <dbReference type="Proteomes" id="UP000816034"/>
    </source>
</evidence>
<keyword evidence="7" id="KW-1185">Reference proteome</keyword>
<keyword evidence="2" id="KW-0539">Nucleus</keyword>
<comment type="subcellular location">
    <subcellularLocation>
        <location evidence="1">Nucleus</location>
    </subcellularLocation>
</comment>
<reference evidence="6 7" key="1">
    <citation type="journal article" date="2018" name="BMC Genomics">
        <title>The genome of Naegleria lovaniensis, the basis for a comparative approach to unravel pathogenicity factors of the human pathogenic amoeba N. fowleri.</title>
        <authorList>
            <person name="Liechti N."/>
            <person name="Schurch N."/>
            <person name="Bruggmann R."/>
            <person name="Wittwer M."/>
        </authorList>
    </citation>
    <scope>NUCLEOTIDE SEQUENCE [LARGE SCALE GENOMIC DNA]</scope>
    <source>
        <strain evidence="6 7">ATCC 30569</strain>
    </source>
</reference>